<comment type="caution">
    <text evidence="2">The sequence shown here is derived from an EMBL/GenBank/DDBJ whole genome shotgun (WGS) entry which is preliminary data.</text>
</comment>
<dbReference type="Pfam" id="PF02137">
    <property type="entry name" value="A_deamin"/>
    <property type="match status" value="1"/>
</dbReference>
<dbReference type="InterPro" id="IPR002466">
    <property type="entry name" value="A_deamin"/>
</dbReference>
<feature type="domain" description="A to I editase" evidence="1">
    <location>
        <begin position="54"/>
        <end position="405"/>
    </location>
</feature>
<sequence>MPESSMTEFDKIAALTHNKFNQLVAMLPESFPGRKVIAGLVMRVGADDVGTVISIGSGNRCITGDKLSLEGNTVNDCHAEIITRRGFIRFLYIQLLNYASNPSKSILERSPRGKLQIKEEVTFHLYISTAPCGDGALFSPRDIKSNNAPLHDVYGPHKPTFTNNVQGVLRTKMEGGEGTIPIDKDSPPVQTWDGIVRGERLRTMSCSDKLCRWNVLGMQGALLSHFLEPVYMSSLTLGFLFDHGHLSRAVCCRLNRTSSAKSMGPLDDQLPEGYHLNHPVLGRVTACDPPRETQKTKAVSINWAACDENPEVLDGSLGICYSGTEKQMFSRLSKRYLFSQFKKVCIALGREELLHPPSGRGEEYTYCQLKHMSGEFVQAKEAMIQRFKETKCGPWVAKPVEEEMFS</sequence>
<dbReference type="GO" id="GO:0003725">
    <property type="term" value="F:double-stranded RNA binding"/>
    <property type="evidence" value="ECO:0007669"/>
    <property type="project" value="TreeGrafter"/>
</dbReference>
<dbReference type="GO" id="GO:0006382">
    <property type="term" value="P:adenosine to inosine editing"/>
    <property type="evidence" value="ECO:0007669"/>
    <property type="project" value="TreeGrafter"/>
</dbReference>
<organism evidence="2 3">
    <name type="scientific">Plakobranchus ocellatus</name>
    <dbReference type="NCBI Taxonomy" id="259542"/>
    <lineage>
        <taxon>Eukaryota</taxon>
        <taxon>Metazoa</taxon>
        <taxon>Spiralia</taxon>
        <taxon>Lophotrochozoa</taxon>
        <taxon>Mollusca</taxon>
        <taxon>Gastropoda</taxon>
        <taxon>Heterobranchia</taxon>
        <taxon>Euthyneura</taxon>
        <taxon>Panpulmonata</taxon>
        <taxon>Sacoglossa</taxon>
        <taxon>Placobranchoidea</taxon>
        <taxon>Plakobranchidae</taxon>
        <taxon>Plakobranchus</taxon>
    </lineage>
</organism>
<dbReference type="SMART" id="SM00552">
    <property type="entry name" value="ADEAMc"/>
    <property type="match status" value="1"/>
</dbReference>
<gene>
    <name evidence="2" type="ORF">PoB_000282600</name>
</gene>
<dbReference type="PANTHER" id="PTHR10910:SF107">
    <property type="entry name" value="DOUBLE-STRANDED RNA-SPECIFIC ADENOSINE DEAMINASE"/>
    <property type="match status" value="1"/>
</dbReference>
<dbReference type="GO" id="GO:0006396">
    <property type="term" value="P:RNA processing"/>
    <property type="evidence" value="ECO:0007669"/>
    <property type="project" value="InterPro"/>
</dbReference>
<proteinExistence type="predicted"/>
<dbReference type="EMBL" id="BLXT01000370">
    <property type="protein sequence ID" value="GFN76320.1"/>
    <property type="molecule type" value="Genomic_DNA"/>
</dbReference>
<keyword evidence="3" id="KW-1185">Reference proteome</keyword>
<evidence type="ECO:0000259" key="1">
    <source>
        <dbReference type="PROSITE" id="PS50141"/>
    </source>
</evidence>
<dbReference type="Proteomes" id="UP000735302">
    <property type="component" value="Unassembled WGS sequence"/>
</dbReference>
<reference evidence="2 3" key="1">
    <citation type="journal article" date="2021" name="Elife">
        <title>Chloroplast acquisition without the gene transfer in kleptoplastic sea slugs, Plakobranchus ocellatus.</title>
        <authorList>
            <person name="Maeda T."/>
            <person name="Takahashi S."/>
            <person name="Yoshida T."/>
            <person name="Shimamura S."/>
            <person name="Takaki Y."/>
            <person name="Nagai Y."/>
            <person name="Toyoda A."/>
            <person name="Suzuki Y."/>
            <person name="Arimoto A."/>
            <person name="Ishii H."/>
            <person name="Satoh N."/>
            <person name="Nishiyama T."/>
            <person name="Hasebe M."/>
            <person name="Maruyama T."/>
            <person name="Minagawa J."/>
            <person name="Obokata J."/>
            <person name="Shigenobu S."/>
        </authorList>
    </citation>
    <scope>NUCLEOTIDE SEQUENCE [LARGE SCALE GENOMIC DNA]</scope>
</reference>
<protein>
    <submittedName>
        <fullName evidence="2">Double-stranded RNA-specific adenosine deaminase</fullName>
    </submittedName>
</protein>
<dbReference type="AlphaFoldDB" id="A0AAV3XZR1"/>
<dbReference type="GO" id="GO:0008251">
    <property type="term" value="F:tRNA-specific adenosine deaminase activity"/>
    <property type="evidence" value="ECO:0007669"/>
    <property type="project" value="TreeGrafter"/>
</dbReference>
<dbReference type="GO" id="GO:0003726">
    <property type="term" value="F:double-stranded RNA adenosine deaminase activity"/>
    <property type="evidence" value="ECO:0007669"/>
    <property type="project" value="TreeGrafter"/>
</dbReference>
<name>A0AAV3XZR1_9GAST</name>
<evidence type="ECO:0000313" key="2">
    <source>
        <dbReference type="EMBL" id="GFN76320.1"/>
    </source>
</evidence>
<dbReference type="GO" id="GO:0005737">
    <property type="term" value="C:cytoplasm"/>
    <property type="evidence" value="ECO:0007669"/>
    <property type="project" value="TreeGrafter"/>
</dbReference>
<accession>A0AAV3XZR1</accession>
<dbReference type="GO" id="GO:0005730">
    <property type="term" value="C:nucleolus"/>
    <property type="evidence" value="ECO:0007669"/>
    <property type="project" value="TreeGrafter"/>
</dbReference>
<evidence type="ECO:0000313" key="3">
    <source>
        <dbReference type="Proteomes" id="UP000735302"/>
    </source>
</evidence>
<dbReference type="PANTHER" id="PTHR10910">
    <property type="entry name" value="EUKARYOTE SPECIFIC DSRNA BINDING PROTEIN"/>
    <property type="match status" value="1"/>
</dbReference>
<dbReference type="PROSITE" id="PS50141">
    <property type="entry name" value="A_DEAMIN_EDITASE"/>
    <property type="match status" value="1"/>
</dbReference>